<sequence>MIGHCDAVELLLTELLCEANECVTECWAVCKPTQNSNLNDYYRRVEDSLLNLNDYYDDAGCGPVAADDAGDDDVQPLLTVLYDCQLTNLQPMNYCRNDLKMFVPLR</sequence>
<organism evidence="1 2">
    <name type="scientific">Eumeta variegata</name>
    <name type="common">Bagworm moth</name>
    <name type="synonym">Eumeta japonica</name>
    <dbReference type="NCBI Taxonomy" id="151549"/>
    <lineage>
        <taxon>Eukaryota</taxon>
        <taxon>Metazoa</taxon>
        <taxon>Ecdysozoa</taxon>
        <taxon>Arthropoda</taxon>
        <taxon>Hexapoda</taxon>
        <taxon>Insecta</taxon>
        <taxon>Pterygota</taxon>
        <taxon>Neoptera</taxon>
        <taxon>Endopterygota</taxon>
        <taxon>Lepidoptera</taxon>
        <taxon>Glossata</taxon>
        <taxon>Ditrysia</taxon>
        <taxon>Tineoidea</taxon>
        <taxon>Psychidae</taxon>
        <taxon>Oiketicinae</taxon>
        <taxon>Eumeta</taxon>
    </lineage>
</organism>
<proteinExistence type="predicted"/>
<keyword evidence="2" id="KW-1185">Reference proteome</keyword>
<dbReference type="Proteomes" id="UP000299102">
    <property type="component" value="Unassembled WGS sequence"/>
</dbReference>
<comment type="caution">
    <text evidence="1">The sequence shown here is derived from an EMBL/GenBank/DDBJ whole genome shotgun (WGS) entry which is preliminary data.</text>
</comment>
<evidence type="ECO:0000313" key="1">
    <source>
        <dbReference type="EMBL" id="GBP08206.1"/>
    </source>
</evidence>
<evidence type="ECO:0000313" key="2">
    <source>
        <dbReference type="Proteomes" id="UP000299102"/>
    </source>
</evidence>
<gene>
    <name evidence="1" type="ORF">EVAR_101313_1</name>
</gene>
<accession>A0A4C1T1W7</accession>
<protein>
    <submittedName>
        <fullName evidence="1">Uncharacterized protein</fullName>
    </submittedName>
</protein>
<reference evidence="1 2" key="1">
    <citation type="journal article" date="2019" name="Commun. Biol.">
        <title>The bagworm genome reveals a unique fibroin gene that provides high tensile strength.</title>
        <authorList>
            <person name="Kono N."/>
            <person name="Nakamura H."/>
            <person name="Ohtoshi R."/>
            <person name="Tomita M."/>
            <person name="Numata K."/>
            <person name="Arakawa K."/>
        </authorList>
    </citation>
    <scope>NUCLEOTIDE SEQUENCE [LARGE SCALE GENOMIC DNA]</scope>
</reference>
<name>A0A4C1T1W7_EUMVA</name>
<dbReference type="AlphaFoldDB" id="A0A4C1T1W7"/>
<dbReference type="EMBL" id="BGZK01004301">
    <property type="protein sequence ID" value="GBP08206.1"/>
    <property type="molecule type" value="Genomic_DNA"/>
</dbReference>